<evidence type="ECO:0000256" key="2">
    <source>
        <dbReference type="ARBA" id="ARBA00022801"/>
    </source>
</evidence>
<dbReference type="InterPro" id="IPR000086">
    <property type="entry name" value="NUDIX_hydrolase_dom"/>
</dbReference>
<dbReference type="PANTHER" id="PTHR11839">
    <property type="entry name" value="UDP/ADP-SUGAR PYROPHOSPHATASE"/>
    <property type="match status" value="1"/>
</dbReference>
<dbReference type="OrthoDB" id="9806150at2"/>
<dbReference type="PROSITE" id="PS51462">
    <property type="entry name" value="NUDIX"/>
    <property type="match status" value="1"/>
</dbReference>
<dbReference type="EMBL" id="CM001487">
    <property type="protein sequence ID" value="EIM56962.1"/>
    <property type="molecule type" value="Genomic_DNA"/>
</dbReference>
<dbReference type="HOGENOM" id="CLU_062658_5_1_9"/>
<dbReference type="InterPro" id="IPR015797">
    <property type="entry name" value="NUDIX_hydrolase-like_dom_sf"/>
</dbReference>
<evidence type="ECO:0000256" key="1">
    <source>
        <dbReference type="ARBA" id="ARBA00001946"/>
    </source>
</evidence>
<reference evidence="4 5" key="1">
    <citation type="submission" date="2010-08" db="EMBL/GenBank/DDBJ databases">
        <authorList>
            <consortium name="US DOE Joint Genome Institute (JGI-PGF)"/>
            <person name="Lucas S."/>
            <person name="Copeland A."/>
            <person name="Lapidus A."/>
            <person name="Cheng J.-F."/>
            <person name="Bruce D."/>
            <person name="Goodwin L."/>
            <person name="Pitluck S."/>
            <person name="Land M.L."/>
            <person name="Hauser L."/>
            <person name="Chang Y.-J."/>
            <person name="Anderson I.J."/>
            <person name="Johnson E."/>
            <person name="Mulhopadhyay B."/>
            <person name="Kyrpides N."/>
            <person name="Woyke T.J."/>
        </authorList>
    </citation>
    <scope>NUCLEOTIDE SEQUENCE [LARGE SCALE GENOMIC DNA]</scope>
    <source>
        <strain evidence="4 5">6</strain>
    </source>
</reference>
<evidence type="ECO:0000313" key="5">
    <source>
        <dbReference type="Proteomes" id="UP000005753"/>
    </source>
</evidence>
<keyword evidence="5" id="KW-1185">Reference proteome</keyword>
<dbReference type="eggNOG" id="COG0494">
    <property type="taxonomic scope" value="Bacteria"/>
</dbReference>
<evidence type="ECO:0000259" key="3">
    <source>
        <dbReference type="PROSITE" id="PS51462"/>
    </source>
</evidence>
<comment type="cofactor">
    <cofactor evidence="1">
        <name>Mg(2+)</name>
        <dbReference type="ChEBI" id="CHEBI:18420"/>
    </cofactor>
</comment>
<dbReference type="GO" id="GO:0016787">
    <property type="term" value="F:hydrolase activity"/>
    <property type="evidence" value="ECO:0007669"/>
    <property type="project" value="UniProtKB-KW"/>
</dbReference>
<dbReference type="STRING" id="633697.EubceDRAFT1_1145"/>
<keyword evidence="2 4" id="KW-0378">Hydrolase</keyword>
<dbReference type="GO" id="GO:0019693">
    <property type="term" value="P:ribose phosphate metabolic process"/>
    <property type="evidence" value="ECO:0007669"/>
    <property type="project" value="TreeGrafter"/>
</dbReference>
<proteinExistence type="predicted"/>
<dbReference type="SUPFAM" id="SSF55811">
    <property type="entry name" value="Nudix"/>
    <property type="match status" value="1"/>
</dbReference>
<dbReference type="Gene3D" id="3.90.79.10">
    <property type="entry name" value="Nucleoside Triphosphate Pyrophosphohydrolase"/>
    <property type="match status" value="1"/>
</dbReference>
<sequence>MEYKLKRLNRETVCRGSVLEFCKDTMELPDGARADWDFVHHPTGGACIVPVLSDGRILLEKQFRPAIDRETLELPAGARDSGEEETMAAAARELEEETGYRSKKIRPLIRLKTAVSWCDEFTDVYLAEELEKLPERHLDQAEEIGLVALTLEELLAKIYSGELQDSKTVAGILAYACRKNMTE</sequence>
<feature type="domain" description="Nudix hydrolase" evidence="3">
    <location>
        <begin position="39"/>
        <end position="171"/>
    </location>
</feature>
<dbReference type="PANTHER" id="PTHR11839:SF18">
    <property type="entry name" value="NUDIX HYDROLASE DOMAIN-CONTAINING PROTEIN"/>
    <property type="match status" value="1"/>
</dbReference>
<dbReference type="AlphaFoldDB" id="I5AT39"/>
<reference evidence="4 5" key="2">
    <citation type="submission" date="2012-02" db="EMBL/GenBank/DDBJ databases">
        <title>Improved High-Quality Draft sequence of Eubacterium cellulosolvens 6.</title>
        <authorList>
            <consortium name="US DOE Joint Genome Institute"/>
            <person name="Lucas S."/>
            <person name="Han J."/>
            <person name="Lapidus A."/>
            <person name="Cheng J.-F."/>
            <person name="Goodwin L."/>
            <person name="Pitluck S."/>
            <person name="Peters L."/>
            <person name="Mikhailova N."/>
            <person name="Gu W."/>
            <person name="Detter J.C."/>
            <person name="Han C."/>
            <person name="Tapia R."/>
            <person name="Land M."/>
            <person name="Hauser L."/>
            <person name="Kyrpides N."/>
            <person name="Ivanova N."/>
            <person name="Pagani I."/>
            <person name="Johnson E."/>
            <person name="Mukhopadhyay B."/>
            <person name="Anderson I."/>
            <person name="Woyke T."/>
        </authorList>
    </citation>
    <scope>NUCLEOTIDE SEQUENCE [LARGE SCALE GENOMIC DNA]</scope>
    <source>
        <strain evidence="4 5">6</strain>
    </source>
</reference>
<dbReference type="GO" id="GO:0006753">
    <property type="term" value="P:nucleoside phosphate metabolic process"/>
    <property type="evidence" value="ECO:0007669"/>
    <property type="project" value="TreeGrafter"/>
</dbReference>
<organism evidence="4 5">
    <name type="scientific">Eubacterium cellulosolvens (strain ATCC 43171 / JCM 9499 / 6)</name>
    <name type="common">Cillobacterium cellulosolvens</name>
    <dbReference type="NCBI Taxonomy" id="633697"/>
    <lineage>
        <taxon>Bacteria</taxon>
        <taxon>Bacillati</taxon>
        <taxon>Bacillota</taxon>
        <taxon>Clostridia</taxon>
        <taxon>Eubacteriales</taxon>
        <taxon>Eubacteriaceae</taxon>
        <taxon>Eubacterium</taxon>
    </lineage>
</organism>
<dbReference type="Proteomes" id="UP000005753">
    <property type="component" value="Chromosome"/>
</dbReference>
<protein>
    <submittedName>
        <fullName evidence="4">NTP pyrophosphohydrolase</fullName>
    </submittedName>
</protein>
<name>I5AT39_EUBC6</name>
<dbReference type="Pfam" id="PF00293">
    <property type="entry name" value="NUDIX"/>
    <property type="match status" value="1"/>
</dbReference>
<evidence type="ECO:0000313" key="4">
    <source>
        <dbReference type="EMBL" id="EIM56962.1"/>
    </source>
</evidence>
<accession>I5AT39</accession>
<gene>
    <name evidence="4" type="ORF">EubceDRAFT1_1145</name>
</gene>